<sequence>MGPDPISTLKFEPSPVRVRHLANTSAENSAESPLYFDQSQNSTCKQSQIFPPNCQNRINQNLPDSNFPINSISEQFSKVHGFSGKISTTLPDFEAWRLRVARWWILCTSTTWGRKTSLGRHAVHPSRKLAKSGDYDQPVPPADSSVTPSQLESLWQDAGDRSQPDPQSWQVSGTQSQPSRNPGRSRDT</sequence>
<feature type="region of interest" description="Disordered" evidence="1">
    <location>
        <begin position="117"/>
        <end position="188"/>
    </location>
</feature>
<dbReference type="AlphaFoldDB" id="A0A4Y1QL95"/>
<evidence type="ECO:0000313" key="2">
    <source>
        <dbReference type="EMBL" id="BBG92646.1"/>
    </source>
</evidence>
<name>A0A4Y1QL95_PRUDU</name>
<proteinExistence type="predicted"/>
<feature type="compositionally biased region" description="Polar residues" evidence="1">
    <location>
        <begin position="144"/>
        <end position="153"/>
    </location>
</feature>
<gene>
    <name evidence="2" type="ORF">Prudu_000440</name>
</gene>
<accession>A0A4Y1QL95</accession>
<reference evidence="2" key="1">
    <citation type="journal article" date="2019" name="Science">
        <title>Mutation of a bHLH transcription factor allowed almond domestication.</title>
        <authorList>
            <person name="Sanchez-Perez R."/>
            <person name="Pavan S."/>
            <person name="Mazzeo R."/>
            <person name="Moldovan C."/>
            <person name="Aiese Cigliano R."/>
            <person name="Del Cueto J."/>
            <person name="Ricciardi F."/>
            <person name="Lotti C."/>
            <person name="Ricciardi L."/>
            <person name="Dicenta F."/>
            <person name="Lopez-Marques R.L."/>
            <person name="Lindberg Moller B."/>
        </authorList>
    </citation>
    <scope>NUCLEOTIDE SEQUENCE</scope>
</reference>
<feature type="non-terminal residue" evidence="2">
    <location>
        <position position="188"/>
    </location>
</feature>
<evidence type="ECO:0000256" key="1">
    <source>
        <dbReference type="SAM" id="MobiDB-lite"/>
    </source>
</evidence>
<feature type="compositionally biased region" description="Polar residues" evidence="1">
    <location>
        <begin position="164"/>
        <end position="182"/>
    </location>
</feature>
<feature type="compositionally biased region" description="Basic residues" evidence="1">
    <location>
        <begin position="117"/>
        <end position="130"/>
    </location>
</feature>
<dbReference type="EMBL" id="AP019297">
    <property type="protein sequence ID" value="BBG92646.1"/>
    <property type="molecule type" value="Genomic_DNA"/>
</dbReference>
<protein>
    <submittedName>
        <fullName evidence="2">Uncharacterized protein</fullName>
    </submittedName>
</protein>
<organism evidence="2">
    <name type="scientific">Prunus dulcis</name>
    <name type="common">Almond</name>
    <name type="synonym">Amygdalus dulcis</name>
    <dbReference type="NCBI Taxonomy" id="3755"/>
    <lineage>
        <taxon>Eukaryota</taxon>
        <taxon>Viridiplantae</taxon>
        <taxon>Streptophyta</taxon>
        <taxon>Embryophyta</taxon>
        <taxon>Tracheophyta</taxon>
        <taxon>Spermatophyta</taxon>
        <taxon>Magnoliopsida</taxon>
        <taxon>eudicotyledons</taxon>
        <taxon>Gunneridae</taxon>
        <taxon>Pentapetalae</taxon>
        <taxon>rosids</taxon>
        <taxon>fabids</taxon>
        <taxon>Rosales</taxon>
        <taxon>Rosaceae</taxon>
        <taxon>Amygdaloideae</taxon>
        <taxon>Amygdaleae</taxon>
        <taxon>Prunus</taxon>
    </lineage>
</organism>